<keyword evidence="8" id="KW-0378">Hydrolase</keyword>
<reference evidence="13 14" key="1">
    <citation type="submission" date="2023-07" db="EMBL/GenBank/DDBJ databases">
        <title>Genomic Encyclopedia of Type Strains, Phase IV (KMG-IV): sequencing the most valuable type-strain genomes for metagenomic binning, comparative biology and taxonomic classification.</title>
        <authorList>
            <person name="Goeker M."/>
        </authorList>
    </citation>
    <scope>NUCLEOTIDE SEQUENCE [LARGE SCALE GENOMIC DNA]</scope>
    <source>
        <strain evidence="13 14">DSM 5896</strain>
    </source>
</reference>
<comment type="subcellular location">
    <subcellularLocation>
        <location evidence="3">Secreted</location>
    </subcellularLocation>
</comment>
<dbReference type="PROSITE" id="PS50035">
    <property type="entry name" value="PLD"/>
    <property type="match status" value="1"/>
</dbReference>
<comment type="similarity">
    <text evidence="4">Belongs to the phospholipase D family.</text>
</comment>
<evidence type="ECO:0000256" key="11">
    <source>
        <dbReference type="ARBA" id="ARBA00029594"/>
    </source>
</evidence>
<dbReference type="EMBL" id="JAUSVK010000001">
    <property type="protein sequence ID" value="MDQ0393467.1"/>
    <property type="molecule type" value="Genomic_DNA"/>
</dbReference>
<comment type="function">
    <text evidence="2">Could be a virulence factor.</text>
</comment>
<keyword evidence="10" id="KW-0443">Lipid metabolism</keyword>
<evidence type="ECO:0000256" key="5">
    <source>
        <dbReference type="ARBA" id="ARBA00012027"/>
    </source>
</evidence>
<evidence type="ECO:0000313" key="13">
    <source>
        <dbReference type="EMBL" id="MDQ0393467.1"/>
    </source>
</evidence>
<evidence type="ECO:0000256" key="10">
    <source>
        <dbReference type="ARBA" id="ARBA00023098"/>
    </source>
</evidence>
<feature type="domain" description="PLD phosphodiesterase" evidence="12">
    <location>
        <begin position="463"/>
        <end position="494"/>
    </location>
</feature>
<comment type="caution">
    <text evidence="13">The sequence shown here is derived from an EMBL/GenBank/DDBJ whole genome shotgun (WGS) entry which is preliminary data.</text>
</comment>
<dbReference type="SUPFAM" id="SSF56024">
    <property type="entry name" value="Phospholipase D/nuclease"/>
    <property type="match status" value="2"/>
</dbReference>
<evidence type="ECO:0000259" key="12">
    <source>
        <dbReference type="PROSITE" id="PS50035"/>
    </source>
</evidence>
<evidence type="ECO:0000313" key="14">
    <source>
        <dbReference type="Proteomes" id="UP001237448"/>
    </source>
</evidence>
<evidence type="ECO:0000256" key="3">
    <source>
        <dbReference type="ARBA" id="ARBA00004613"/>
    </source>
</evidence>
<dbReference type="InterPro" id="IPR001736">
    <property type="entry name" value="PLipase_D/transphosphatidylase"/>
</dbReference>
<comment type="catalytic activity">
    <reaction evidence="1">
        <text>a 1,2-diacyl-sn-glycero-3-phosphocholine + H2O = a 1,2-diacyl-sn-glycero-3-phosphate + choline + H(+)</text>
        <dbReference type="Rhea" id="RHEA:14445"/>
        <dbReference type="ChEBI" id="CHEBI:15354"/>
        <dbReference type="ChEBI" id="CHEBI:15377"/>
        <dbReference type="ChEBI" id="CHEBI:15378"/>
        <dbReference type="ChEBI" id="CHEBI:57643"/>
        <dbReference type="ChEBI" id="CHEBI:58608"/>
        <dbReference type="EC" id="3.1.4.4"/>
    </reaction>
</comment>
<dbReference type="InterPro" id="IPR025202">
    <property type="entry name" value="PLD-like_dom"/>
</dbReference>
<keyword evidence="9" id="KW-0442">Lipid degradation</keyword>
<dbReference type="EC" id="3.1.4.4" evidence="5"/>
<evidence type="ECO:0000256" key="9">
    <source>
        <dbReference type="ARBA" id="ARBA00022963"/>
    </source>
</evidence>
<gene>
    <name evidence="13" type="ORF">J3R73_003259</name>
</gene>
<evidence type="ECO:0000256" key="8">
    <source>
        <dbReference type="ARBA" id="ARBA00022801"/>
    </source>
</evidence>
<proteinExistence type="inferred from homology"/>
<sequence>MAIELIVHPGVDSAFLAWRVPFINDCRGFALRRKVRRAAGSAPSPNATGVADADGFVEEIVASWVGFADGPDVPEGTRKPTTEWPIQKYLWSDFAVSPGDEVAYRVVPMLGPEAAMQEAVDQGSDWSKPVAIGAETDGRASCFFNRGIVASQWLTRLLPNENPSTALRKEIADPKSRIRGFLAGPIRDKLIALLTDAAAAKAHVYAALFELDDPELIPLLKALKKRAHIVLGNGAVKKKGEDENDDARTALSGCDVRNRMTAPRALAHNKFLVICDADKKPQAVWTGSTNWTKTGLCTQANNAVLIENSSLAQFYLDQWKALADAGDATPDTLYESNGTPRKSAKPKGTTLWFTPMRGGADLDQAGALIAAAQHGILFLMFNPGPRGTLLNDIIELASPGSPNFKPDLYIQGVVNQNPGTEKNPVVLFNRGDRIDANADVLLPAAIPGPLKYWKKEMVRLPQTFAMVHSKVIVIDPYGDKPVVMTGSHNMGPKASGVNDENLLVIEGNGGLASQYAGKIMEIHAQYRWRQSVQKEDGKPRWTGLADDDKWQIVDATKSYDKRRLRELDFWFGADTAG</sequence>
<evidence type="ECO:0000256" key="2">
    <source>
        <dbReference type="ARBA" id="ARBA00003145"/>
    </source>
</evidence>
<evidence type="ECO:0000256" key="1">
    <source>
        <dbReference type="ARBA" id="ARBA00000798"/>
    </source>
</evidence>
<dbReference type="Gene3D" id="3.30.870.10">
    <property type="entry name" value="Endonuclease Chain A"/>
    <property type="match status" value="2"/>
</dbReference>
<dbReference type="PANTHER" id="PTHR43856:SF1">
    <property type="entry name" value="MITOCHONDRIAL CARDIOLIPIN HYDROLASE"/>
    <property type="match status" value="1"/>
</dbReference>
<dbReference type="RefSeq" id="WP_213336125.1">
    <property type="nucleotide sequence ID" value="NZ_JAUSVK010000001.1"/>
</dbReference>
<protein>
    <recommendedName>
        <fullName evidence="6">Phospholipase D</fullName>
        <ecNumber evidence="5">3.1.4.4</ecNumber>
    </recommendedName>
    <alternativeName>
        <fullName evidence="11">Choline phosphatase</fullName>
    </alternativeName>
</protein>
<name>A0ABU0FGK4_9HYPH</name>
<evidence type="ECO:0000256" key="4">
    <source>
        <dbReference type="ARBA" id="ARBA00008664"/>
    </source>
</evidence>
<keyword evidence="7" id="KW-0964">Secreted</keyword>
<dbReference type="InterPro" id="IPR051406">
    <property type="entry name" value="PLD_domain"/>
</dbReference>
<accession>A0ABU0FGK4</accession>
<dbReference type="PANTHER" id="PTHR43856">
    <property type="entry name" value="CARDIOLIPIN HYDROLASE"/>
    <property type="match status" value="1"/>
</dbReference>
<dbReference type="Pfam" id="PF13091">
    <property type="entry name" value="PLDc_2"/>
    <property type="match status" value="2"/>
</dbReference>
<organism evidence="13 14">
    <name type="scientific">Labrys monachus</name>
    <dbReference type="NCBI Taxonomy" id="217067"/>
    <lineage>
        <taxon>Bacteria</taxon>
        <taxon>Pseudomonadati</taxon>
        <taxon>Pseudomonadota</taxon>
        <taxon>Alphaproteobacteria</taxon>
        <taxon>Hyphomicrobiales</taxon>
        <taxon>Xanthobacteraceae</taxon>
        <taxon>Labrys</taxon>
    </lineage>
</organism>
<keyword evidence="14" id="KW-1185">Reference proteome</keyword>
<evidence type="ECO:0000256" key="7">
    <source>
        <dbReference type="ARBA" id="ARBA00022525"/>
    </source>
</evidence>
<dbReference type="Proteomes" id="UP001237448">
    <property type="component" value="Unassembled WGS sequence"/>
</dbReference>
<evidence type="ECO:0000256" key="6">
    <source>
        <dbReference type="ARBA" id="ARBA00018392"/>
    </source>
</evidence>